<evidence type="ECO:0000313" key="1">
    <source>
        <dbReference type="EMBL" id="CAG8843655.1"/>
    </source>
</evidence>
<name>A0ACA9SQZ8_9GLOM</name>
<sequence length="102" mass="11603">NTTANTLKTLHNSNNIANAANSIIISKDESTLHNSKEKVIESIELELDNMDSIISNKSNKAQHLKQAFINTTQKDNEVSYKLSQELPTYSFQDIELIYKYLE</sequence>
<evidence type="ECO:0000313" key="2">
    <source>
        <dbReference type="Proteomes" id="UP000789920"/>
    </source>
</evidence>
<gene>
    <name evidence="1" type="ORF">RPERSI_LOCUS32864</name>
</gene>
<organism evidence="1 2">
    <name type="scientific">Racocetra persica</name>
    <dbReference type="NCBI Taxonomy" id="160502"/>
    <lineage>
        <taxon>Eukaryota</taxon>
        <taxon>Fungi</taxon>
        <taxon>Fungi incertae sedis</taxon>
        <taxon>Mucoromycota</taxon>
        <taxon>Glomeromycotina</taxon>
        <taxon>Glomeromycetes</taxon>
        <taxon>Diversisporales</taxon>
        <taxon>Gigasporaceae</taxon>
        <taxon>Racocetra</taxon>
    </lineage>
</organism>
<protein>
    <submittedName>
        <fullName evidence="1">20263_t:CDS:1</fullName>
    </submittedName>
</protein>
<accession>A0ACA9SQZ8</accession>
<proteinExistence type="predicted"/>
<reference evidence="1" key="1">
    <citation type="submission" date="2021-06" db="EMBL/GenBank/DDBJ databases">
        <authorList>
            <person name="Kallberg Y."/>
            <person name="Tangrot J."/>
            <person name="Rosling A."/>
        </authorList>
    </citation>
    <scope>NUCLEOTIDE SEQUENCE</scope>
    <source>
        <strain evidence="1">MA461A</strain>
    </source>
</reference>
<comment type="caution">
    <text evidence="1">The sequence shown here is derived from an EMBL/GenBank/DDBJ whole genome shotgun (WGS) entry which is preliminary data.</text>
</comment>
<dbReference type="Proteomes" id="UP000789920">
    <property type="component" value="Unassembled WGS sequence"/>
</dbReference>
<feature type="non-terminal residue" evidence="1">
    <location>
        <position position="1"/>
    </location>
</feature>
<dbReference type="EMBL" id="CAJVQC010139299">
    <property type="protein sequence ID" value="CAG8843655.1"/>
    <property type="molecule type" value="Genomic_DNA"/>
</dbReference>
<keyword evidence="2" id="KW-1185">Reference proteome</keyword>
<feature type="non-terminal residue" evidence="1">
    <location>
        <position position="102"/>
    </location>
</feature>